<dbReference type="Gramene" id="EFJ24568">
    <property type="protein sequence ID" value="EFJ24568"/>
    <property type="gene ID" value="SELMODRAFT_101095"/>
</dbReference>
<keyword evidence="4" id="KW-1185">Reference proteome</keyword>
<feature type="domain" description="Protein kinase" evidence="2">
    <location>
        <begin position="1"/>
        <end position="268"/>
    </location>
</feature>
<dbReference type="GO" id="GO:0005524">
    <property type="term" value="F:ATP binding"/>
    <property type="evidence" value="ECO:0007669"/>
    <property type="project" value="InterPro"/>
</dbReference>
<dbReference type="FunFam" id="1.10.510.10:FF:000537">
    <property type="entry name" value="Putative receptor-like protein kinase"/>
    <property type="match status" value="1"/>
</dbReference>
<dbReference type="PIRSF" id="PIRSF000654">
    <property type="entry name" value="Integrin-linked_kinase"/>
    <property type="match status" value="1"/>
</dbReference>
<accession>D8RTT6</accession>
<dbReference type="PANTHER" id="PTHR47976:SF100">
    <property type="entry name" value="PROTEIN KINASE DOMAIN-CONTAINING PROTEIN"/>
    <property type="match status" value="1"/>
</dbReference>
<dbReference type="SMART" id="SM00220">
    <property type="entry name" value="S_TKc"/>
    <property type="match status" value="1"/>
</dbReference>
<keyword evidence="1" id="KW-0732">Signal</keyword>
<evidence type="ECO:0000259" key="2">
    <source>
        <dbReference type="PROSITE" id="PS50011"/>
    </source>
</evidence>
<dbReference type="InterPro" id="IPR011009">
    <property type="entry name" value="Kinase-like_dom_sf"/>
</dbReference>
<reference evidence="3 4" key="1">
    <citation type="journal article" date="2011" name="Science">
        <title>The Selaginella genome identifies genetic changes associated with the evolution of vascular plants.</title>
        <authorList>
            <person name="Banks J.A."/>
            <person name="Nishiyama T."/>
            <person name="Hasebe M."/>
            <person name="Bowman J.L."/>
            <person name="Gribskov M."/>
            <person name="dePamphilis C."/>
            <person name="Albert V.A."/>
            <person name="Aono N."/>
            <person name="Aoyama T."/>
            <person name="Ambrose B.A."/>
            <person name="Ashton N.W."/>
            <person name="Axtell M.J."/>
            <person name="Barker E."/>
            <person name="Barker M.S."/>
            <person name="Bennetzen J.L."/>
            <person name="Bonawitz N.D."/>
            <person name="Chapple C."/>
            <person name="Cheng C."/>
            <person name="Correa L.G."/>
            <person name="Dacre M."/>
            <person name="DeBarry J."/>
            <person name="Dreyer I."/>
            <person name="Elias M."/>
            <person name="Engstrom E.M."/>
            <person name="Estelle M."/>
            <person name="Feng L."/>
            <person name="Finet C."/>
            <person name="Floyd S.K."/>
            <person name="Frommer W.B."/>
            <person name="Fujita T."/>
            <person name="Gramzow L."/>
            <person name="Gutensohn M."/>
            <person name="Harholt J."/>
            <person name="Hattori M."/>
            <person name="Heyl A."/>
            <person name="Hirai T."/>
            <person name="Hiwatashi Y."/>
            <person name="Ishikawa M."/>
            <person name="Iwata M."/>
            <person name="Karol K.G."/>
            <person name="Koehler B."/>
            <person name="Kolukisaoglu U."/>
            <person name="Kubo M."/>
            <person name="Kurata T."/>
            <person name="Lalonde S."/>
            <person name="Li K."/>
            <person name="Li Y."/>
            <person name="Litt A."/>
            <person name="Lyons E."/>
            <person name="Manning G."/>
            <person name="Maruyama T."/>
            <person name="Michael T.P."/>
            <person name="Mikami K."/>
            <person name="Miyazaki S."/>
            <person name="Morinaga S."/>
            <person name="Murata T."/>
            <person name="Mueller-Roeber B."/>
            <person name="Nelson D.R."/>
            <person name="Obara M."/>
            <person name="Oguri Y."/>
            <person name="Olmstead R.G."/>
            <person name="Onodera N."/>
            <person name="Petersen B.L."/>
            <person name="Pils B."/>
            <person name="Prigge M."/>
            <person name="Rensing S.A."/>
            <person name="Riano-Pachon D.M."/>
            <person name="Roberts A.W."/>
            <person name="Sato Y."/>
            <person name="Scheller H.V."/>
            <person name="Schulz B."/>
            <person name="Schulz C."/>
            <person name="Shakirov E.V."/>
            <person name="Shibagaki N."/>
            <person name="Shinohara N."/>
            <person name="Shippen D.E."/>
            <person name="Soerensen I."/>
            <person name="Sotooka R."/>
            <person name="Sugimoto N."/>
            <person name="Sugita M."/>
            <person name="Sumikawa N."/>
            <person name="Tanurdzic M."/>
            <person name="Theissen G."/>
            <person name="Ulvskov P."/>
            <person name="Wakazuki S."/>
            <person name="Weng J.K."/>
            <person name="Willats W.W."/>
            <person name="Wipf D."/>
            <person name="Wolf P.G."/>
            <person name="Yang L."/>
            <person name="Zimmer A.D."/>
            <person name="Zhu Q."/>
            <person name="Mitros T."/>
            <person name="Hellsten U."/>
            <person name="Loque D."/>
            <person name="Otillar R."/>
            <person name="Salamov A."/>
            <person name="Schmutz J."/>
            <person name="Shapiro H."/>
            <person name="Lindquist E."/>
            <person name="Lucas S."/>
            <person name="Rokhsar D."/>
            <person name="Grigoriev I.V."/>
        </authorList>
    </citation>
    <scope>NUCLEOTIDE SEQUENCE [LARGE SCALE GENOMIC DNA]</scope>
</reference>
<sequence length="296" mass="33183">MLEDGTKVAIKRLESSRGGGDDQFRAEVIAIGSVHHSNLVKLIGFCCDEHKHTLLVYEYMPNGSLDMWIFARDDNNFLDWRTRSKIALDIAKGLSYLHEGCDQSILHLDIKPQNILLDVEFKAKISDFGLAIFAAKGSNNLRDTALRGTPGYMAPEWLRYEVSRKIDVYSFGIVLLEIVSGKQALEFLDAIDHHSDSDDHHHPFHAERSDLVELLDPRLKGWSYSSSEVERFVLVALCCIQDDPSARPGMGNVVKMLEGNLAVPDPLISQRYQSTAIPFGIASFLASRLRSSKNTH</sequence>
<dbReference type="OrthoDB" id="4062651at2759"/>
<dbReference type="Gene3D" id="1.10.510.10">
    <property type="entry name" value="Transferase(Phosphotransferase) domain 1"/>
    <property type="match status" value="1"/>
</dbReference>
<dbReference type="eggNOG" id="ENOG502QUNW">
    <property type="taxonomic scope" value="Eukaryota"/>
</dbReference>
<evidence type="ECO:0000313" key="4">
    <source>
        <dbReference type="Proteomes" id="UP000001514"/>
    </source>
</evidence>
<dbReference type="PROSITE" id="PS00108">
    <property type="entry name" value="PROTEIN_KINASE_ST"/>
    <property type="match status" value="1"/>
</dbReference>
<dbReference type="Proteomes" id="UP000001514">
    <property type="component" value="Unassembled WGS sequence"/>
</dbReference>
<proteinExistence type="predicted"/>
<dbReference type="PANTHER" id="PTHR47976">
    <property type="entry name" value="G-TYPE LECTIN S-RECEPTOR-LIKE SERINE/THREONINE-PROTEIN KINASE SD2-5"/>
    <property type="match status" value="1"/>
</dbReference>
<dbReference type="Pfam" id="PF00069">
    <property type="entry name" value="Pkinase"/>
    <property type="match status" value="1"/>
</dbReference>
<protein>
    <recommendedName>
        <fullName evidence="2">Protein kinase domain-containing protein</fullName>
    </recommendedName>
</protein>
<dbReference type="PROSITE" id="PS50011">
    <property type="entry name" value="PROTEIN_KINASE_DOM"/>
    <property type="match status" value="1"/>
</dbReference>
<dbReference type="Gene3D" id="3.30.200.20">
    <property type="entry name" value="Phosphorylase Kinase, domain 1"/>
    <property type="match status" value="1"/>
</dbReference>
<dbReference type="GO" id="GO:0004672">
    <property type="term" value="F:protein kinase activity"/>
    <property type="evidence" value="ECO:0007669"/>
    <property type="project" value="InterPro"/>
</dbReference>
<dbReference type="HOGENOM" id="CLU_000288_21_4_1"/>
<dbReference type="KEGG" id="smo:SELMODRAFT_101095"/>
<evidence type="ECO:0000256" key="1">
    <source>
        <dbReference type="ARBA" id="ARBA00022729"/>
    </source>
</evidence>
<dbReference type="InterPro" id="IPR008271">
    <property type="entry name" value="Ser/Thr_kinase_AS"/>
</dbReference>
<organism evidence="4">
    <name type="scientific">Selaginella moellendorffii</name>
    <name type="common">Spikemoss</name>
    <dbReference type="NCBI Taxonomy" id="88036"/>
    <lineage>
        <taxon>Eukaryota</taxon>
        <taxon>Viridiplantae</taxon>
        <taxon>Streptophyta</taxon>
        <taxon>Embryophyta</taxon>
        <taxon>Tracheophyta</taxon>
        <taxon>Lycopodiopsida</taxon>
        <taxon>Selaginellales</taxon>
        <taxon>Selaginellaceae</taxon>
        <taxon>Selaginella</taxon>
    </lineage>
</organism>
<dbReference type="InParanoid" id="D8RTT6"/>
<dbReference type="InterPro" id="IPR000719">
    <property type="entry name" value="Prot_kinase_dom"/>
</dbReference>
<name>D8RTT6_SELML</name>
<gene>
    <name evidence="3" type="ORF">SELMODRAFT_101095</name>
</gene>
<dbReference type="OMA" id="WIFSASS"/>
<dbReference type="EMBL" id="GL377589">
    <property type="protein sequence ID" value="EFJ24568.1"/>
    <property type="molecule type" value="Genomic_DNA"/>
</dbReference>
<dbReference type="InterPro" id="IPR051343">
    <property type="entry name" value="G-type_lectin_kinases/EP1-like"/>
</dbReference>
<dbReference type="SUPFAM" id="SSF56112">
    <property type="entry name" value="Protein kinase-like (PK-like)"/>
    <property type="match status" value="1"/>
</dbReference>
<evidence type="ECO:0000313" key="3">
    <source>
        <dbReference type="EMBL" id="EFJ24568.1"/>
    </source>
</evidence>
<dbReference type="AlphaFoldDB" id="D8RTT6"/>